<dbReference type="RefSeq" id="WP_146195820.1">
    <property type="nucleotide sequence ID" value="NZ_BDUD01000001.1"/>
</dbReference>
<organism evidence="2 3">
    <name type="scientific">Nostoc commune NIES-4072</name>
    <dbReference type="NCBI Taxonomy" id="2005467"/>
    <lineage>
        <taxon>Bacteria</taxon>
        <taxon>Bacillati</taxon>
        <taxon>Cyanobacteriota</taxon>
        <taxon>Cyanophyceae</taxon>
        <taxon>Nostocales</taxon>
        <taxon>Nostocaceae</taxon>
        <taxon>Nostoc</taxon>
    </lineage>
</organism>
<evidence type="ECO:0000313" key="3">
    <source>
        <dbReference type="Proteomes" id="UP000245124"/>
    </source>
</evidence>
<keyword evidence="1" id="KW-0175">Coiled coil</keyword>
<proteinExistence type="predicted"/>
<dbReference type="AlphaFoldDB" id="A0A2R5FPN4"/>
<reference evidence="2 3" key="1">
    <citation type="submission" date="2017-06" db="EMBL/GenBank/DDBJ databases">
        <title>Genome sequencing of cyanobaciteial culture collection at National Institute for Environmental Studies (NIES).</title>
        <authorList>
            <person name="Hirose Y."/>
            <person name="Shimura Y."/>
            <person name="Fujisawa T."/>
            <person name="Nakamura Y."/>
            <person name="Kawachi M."/>
        </authorList>
    </citation>
    <scope>NUCLEOTIDE SEQUENCE [LARGE SCALE GENOMIC DNA]</scope>
    <source>
        <strain evidence="2 3">NIES-4072</strain>
    </source>
</reference>
<name>A0A2R5FPN4_NOSCO</name>
<sequence>MVRAKSTQSSEKDIRLAVRASSGFQMQFKAKAESAGLNISEALLKLAEKFVKGEISLDDEENSDRINKLEREIAEIKQQLESVKEFRQGELTASIQK</sequence>
<dbReference type="EMBL" id="BDUD01000001">
    <property type="protein sequence ID" value="GBG19438.1"/>
    <property type="molecule type" value="Genomic_DNA"/>
</dbReference>
<comment type="caution">
    <text evidence="2">The sequence shown here is derived from an EMBL/GenBank/DDBJ whole genome shotgun (WGS) entry which is preliminary data.</text>
</comment>
<keyword evidence="3" id="KW-1185">Reference proteome</keyword>
<accession>A0A2R5FPN4</accession>
<dbReference type="OrthoDB" id="9901115at2"/>
<gene>
    <name evidence="2" type="ORF">NIES4072_31060</name>
</gene>
<protein>
    <submittedName>
        <fullName evidence="2">Uncharacterized protein</fullName>
    </submittedName>
</protein>
<evidence type="ECO:0000256" key="1">
    <source>
        <dbReference type="SAM" id="Coils"/>
    </source>
</evidence>
<feature type="coiled-coil region" evidence="1">
    <location>
        <begin position="59"/>
        <end position="86"/>
    </location>
</feature>
<evidence type="ECO:0000313" key="2">
    <source>
        <dbReference type="EMBL" id="GBG19438.1"/>
    </source>
</evidence>
<dbReference type="Proteomes" id="UP000245124">
    <property type="component" value="Unassembled WGS sequence"/>
</dbReference>